<dbReference type="GeneID" id="28761379"/>
<gene>
    <name evidence="2" type="ORF">CC84DRAFT_1162051</name>
</gene>
<feature type="transmembrane region" description="Helical" evidence="1">
    <location>
        <begin position="12"/>
        <end position="36"/>
    </location>
</feature>
<organism evidence="2 3">
    <name type="scientific">Paraphaeosphaeria sporulosa</name>
    <dbReference type="NCBI Taxonomy" id="1460663"/>
    <lineage>
        <taxon>Eukaryota</taxon>
        <taxon>Fungi</taxon>
        <taxon>Dikarya</taxon>
        <taxon>Ascomycota</taxon>
        <taxon>Pezizomycotina</taxon>
        <taxon>Dothideomycetes</taxon>
        <taxon>Pleosporomycetidae</taxon>
        <taxon>Pleosporales</taxon>
        <taxon>Massarineae</taxon>
        <taxon>Didymosphaeriaceae</taxon>
        <taxon>Paraphaeosphaeria</taxon>
    </lineage>
</organism>
<dbReference type="Proteomes" id="UP000077069">
    <property type="component" value="Unassembled WGS sequence"/>
</dbReference>
<protein>
    <submittedName>
        <fullName evidence="2">Uncharacterized protein</fullName>
    </submittedName>
</protein>
<keyword evidence="1" id="KW-1133">Transmembrane helix</keyword>
<accession>A0A177CMP9</accession>
<dbReference type="InParanoid" id="A0A177CMP9"/>
<evidence type="ECO:0000256" key="1">
    <source>
        <dbReference type="SAM" id="Phobius"/>
    </source>
</evidence>
<dbReference type="AlphaFoldDB" id="A0A177CMP9"/>
<keyword evidence="1" id="KW-0472">Membrane</keyword>
<name>A0A177CMP9_9PLEO</name>
<evidence type="ECO:0000313" key="3">
    <source>
        <dbReference type="Proteomes" id="UP000077069"/>
    </source>
</evidence>
<dbReference type="RefSeq" id="XP_018038402.1">
    <property type="nucleotide sequence ID" value="XM_018177893.1"/>
</dbReference>
<evidence type="ECO:0000313" key="2">
    <source>
        <dbReference type="EMBL" id="OAG08037.1"/>
    </source>
</evidence>
<dbReference type="EMBL" id="KV441550">
    <property type="protein sequence ID" value="OAG08037.1"/>
    <property type="molecule type" value="Genomic_DNA"/>
</dbReference>
<keyword evidence="1" id="KW-0812">Transmembrane</keyword>
<proteinExistence type="predicted"/>
<reference evidence="2 3" key="1">
    <citation type="submission" date="2016-05" db="EMBL/GenBank/DDBJ databases">
        <title>Comparative analysis of secretome profiles of manganese(II)-oxidizing ascomycete fungi.</title>
        <authorList>
            <consortium name="DOE Joint Genome Institute"/>
            <person name="Zeiner C.A."/>
            <person name="Purvine S.O."/>
            <person name="Zink E.M."/>
            <person name="Wu S."/>
            <person name="Pasa-Tolic L."/>
            <person name="Chaput D.L."/>
            <person name="Haridas S."/>
            <person name="Grigoriev I.V."/>
            <person name="Santelli C.M."/>
            <person name="Hansel C.M."/>
        </authorList>
    </citation>
    <scope>NUCLEOTIDE SEQUENCE [LARGE SCALE GENOMIC DNA]</scope>
    <source>
        <strain evidence="2 3">AP3s5-JAC2a</strain>
    </source>
</reference>
<sequence>MTVEDRRAATARVVMTTAVALLRHVTSMIVAIGMGVRLLAEAPLMISALPVLAMTQTRTILVVDPLRAAMMTHT</sequence>
<keyword evidence="3" id="KW-1185">Reference proteome</keyword>